<protein>
    <submittedName>
        <fullName evidence="1">Uncharacterized protein</fullName>
    </submittedName>
</protein>
<proteinExistence type="predicted"/>
<reference evidence="1" key="1">
    <citation type="journal article" date="2019" name="Sci. Rep.">
        <title>Draft genome of Tanacetum cinerariifolium, the natural source of mosquito coil.</title>
        <authorList>
            <person name="Yamashiro T."/>
            <person name="Shiraishi A."/>
            <person name="Satake H."/>
            <person name="Nakayama K."/>
        </authorList>
    </citation>
    <scope>NUCLEOTIDE SEQUENCE</scope>
</reference>
<dbReference type="AlphaFoldDB" id="A0A699WQ04"/>
<feature type="non-terminal residue" evidence="1">
    <location>
        <position position="1"/>
    </location>
</feature>
<evidence type="ECO:0000313" key="1">
    <source>
        <dbReference type="EMBL" id="GFD48949.1"/>
    </source>
</evidence>
<gene>
    <name evidence="1" type="ORF">Tci_920918</name>
</gene>
<accession>A0A699WQ04</accession>
<comment type="caution">
    <text evidence="1">The sequence shown here is derived from an EMBL/GenBank/DDBJ whole genome shotgun (WGS) entry which is preliminary data.</text>
</comment>
<sequence length="61" mass="6337">AASTPTPAAKPAVVAVSTLISAAKPTAKPKVLKIVAAALAVPTRKRKGVYIKKYHGFKKKP</sequence>
<organism evidence="1">
    <name type="scientific">Tanacetum cinerariifolium</name>
    <name type="common">Dalmatian daisy</name>
    <name type="synonym">Chrysanthemum cinerariifolium</name>
    <dbReference type="NCBI Taxonomy" id="118510"/>
    <lineage>
        <taxon>Eukaryota</taxon>
        <taxon>Viridiplantae</taxon>
        <taxon>Streptophyta</taxon>
        <taxon>Embryophyta</taxon>
        <taxon>Tracheophyta</taxon>
        <taxon>Spermatophyta</taxon>
        <taxon>Magnoliopsida</taxon>
        <taxon>eudicotyledons</taxon>
        <taxon>Gunneridae</taxon>
        <taxon>Pentapetalae</taxon>
        <taxon>asterids</taxon>
        <taxon>campanulids</taxon>
        <taxon>Asterales</taxon>
        <taxon>Asteraceae</taxon>
        <taxon>Asteroideae</taxon>
        <taxon>Anthemideae</taxon>
        <taxon>Anthemidinae</taxon>
        <taxon>Tanacetum</taxon>
    </lineage>
</organism>
<name>A0A699WQ04_TANCI</name>
<dbReference type="EMBL" id="BKCJ011733097">
    <property type="protein sequence ID" value="GFD48949.1"/>
    <property type="molecule type" value="Genomic_DNA"/>
</dbReference>